<dbReference type="InterPro" id="IPR036388">
    <property type="entry name" value="WH-like_DNA-bd_sf"/>
</dbReference>
<dbReference type="SMART" id="SM00345">
    <property type="entry name" value="HTH_GNTR"/>
    <property type="match status" value="1"/>
</dbReference>
<evidence type="ECO:0000256" key="3">
    <source>
        <dbReference type="ARBA" id="ARBA00023125"/>
    </source>
</evidence>
<comment type="function">
    <text evidence="5">Transcriptional repressor for the pyruvate dehydrogenase complex genes aceEF and lpd.</text>
</comment>
<feature type="domain" description="HTH gntR-type" evidence="7">
    <location>
        <begin position="9"/>
        <end position="77"/>
    </location>
</feature>
<evidence type="ECO:0000256" key="4">
    <source>
        <dbReference type="ARBA" id="ARBA00023163"/>
    </source>
</evidence>
<sequence length="239" mass="26635">MATSNRQTGGRVTSVTRRLEDALLDGTFPANSRLPSERELAARYAVSRNTVREAIQQLGARGLVQIRPRSGVFVSDQLRTGATSPWGQLIADSPARREDILEFRRVLEGATAYFAALRGTDDDLERIRGAMARLDQARRAGDHGGESRIDVELHEAIAKASGNGMFLHLHSSITKMMREHIIRNVDGLRELNQSVSETLSLQHRTICDAICARRPEEARTAMQTHIDYVRSRFDVDGDD</sequence>
<protein>
    <recommendedName>
        <fullName evidence="6">Pyruvate dehydrogenase complex repressor</fullName>
    </recommendedName>
</protein>
<dbReference type="InterPro" id="IPR036390">
    <property type="entry name" value="WH_DNA-bd_sf"/>
</dbReference>
<keyword evidence="3" id="KW-0238">DNA-binding</keyword>
<evidence type="ECO:0000259" key="7">
    <source>
        <dbReference type="PROSITE" id="PS50949"/>
    </source>
</evidence>
<dbReference type="CDD" id="cd07377">
    <property type="entry name" value="WHTH_GntR"/>
    <property type="match status" value="1"/>
</dbReference>
<proteinExistence type="predicted"/>
<dbReference type="Pfam" id="PF07729">
    <property type="entry name" value="FCD"/>
    <property type="match status" value="1"/>
</dbReference>
<dbReference type="EMBL" id="JANUGW010000003">
    <property type="protein sequence ID" value="MCS0581169.1"/>
    <property type="molecule type" value="Genomic_DNA"/>
</dbReference>
<evidence type="ECO:0000256" key="5">
    <source>
        <dbReference type="ARBA" id="ARBA00037357"/>
    </source>
</evidence>
<dbReference type="InterPro" id="IPR000524">
    <property type="entry name" value="Tscrpt_reg_HTH_GntR"/>
</dbReference>
<keyword evidence="2" id="KW-0805">Transcription regulation</keyword>
<gene>
    <name evidence="8" type="ORF">NX784_06155</name>
</gene>
<reference evidence="8 9" key="1">
    <citation type="submission" date="2022-08" db="EMBL/GenBank/DDBJ databases">
        <title>Reclassification of Massilia species as members of the genera Telluria, Duganella, Pseudoduganella, Mokoshia gen. nov. and Zemynaea gen. nov. using orthogonal and non-orthogonal genome-based approaches.</title>
        <authorList>
            <person name="Bowman J.P."/>
        </authorList>
    </citation>
    <scope>NUCLEOTIDE SEQUENCE [LARGE SCALE GENOMIC DNA]</scope>
    <source>
        <strain evidence="8 9">JCM 31316</strain>
    </source>
</reference>
<evidence type="ECO:0000313" key="8">
    <source>
        <dbReference type="EMBL" id="MCS0581169.1"/>
    </source>
</evidence>
<dbReference type="PANTHER" id="PTHR43537">
    <property type="entry name" value="TRANSCRIPTIONAL REGULATOR, GNTR FAMILY"/>
    <property type="match status" value="1"/>
</dbReference>
<dbReference type="Gene3D" id="1.10.10.10">
    <property type="entry name" value="Winged helix-like DNA-binding domain superfamily/Winged helix DNA-binding domain"/>
    <property type="match status" value="1"/>
</dbReference>
<evidence type="ECO:0000256" key="6">
    <source>
        <dbReference type="ARBA" id="ARBA00039592"/>
    </source>
</evidence>
<dbReference type="Proteomes" id="UP001204151">
    <property type="component" value="Unassembled WGS sequence"/>
</dbReference>
<dbReference type="SUPFAM" id="SSF48008">
    <property type="entry name" value="GntR ligand-binding domain-like"/>
    <property type="match status" value="1"/>
</dbReference>
<dbReference type="InterPro" id="IPR008920">
    <property type="entry name" value="TF_FadR/GntR_C"/>
</dbReference>
<evidence type="ECO:0000256" key="1">
    <source>
        <dbReference type="ARBA" id="ARBA00022491"/>
    </source>
</evidence>
<dbReference type="PRINTS" id="PR00035">
    <property type="entry name" value="HTHGNTR"/>
</dbReference>
<evidence type="ECO:0000256" key="2">
    <source>
        <dbReference type="ARBA" id="ARBA00023015"/>
    </source>
</evidence>
<dbReference type="InterPro" id="IPR011711">
    <property type="entry name" value="GntR_C"/>
</dbReference>
<keyword evidence="9" id="KW-1185">Reference proteome</keyword>
<dbReference type="Pfam" id="PF00392">
    <property type="entry name" value="GntR"/>
    <property type="match status" value="1"/>
</dbReference>
<dbReference type="PANTHER" id="PTHR43537:SF34">
    <property type="entry name" value="PYRUVATE DEHYDROGENASE COMPLEX REPRESSOR"/>
    <property type="match status" value="1"/>
</dbReference>
<dbReference type="Gene3D" id="1.20.120.530">
    <property type="entry name" value="GntR ligand-binding domain-like"/>
    <property type="match status" value="1"/>
</dbReference>
<dbReference type="SUPFAM" id="SSF46785">
    <property type="entry name" value="Winged helix' DNA-binding domain"/>
    <property type="match status" value="1"/>
</dbReference>
<evidence type="ECO:0000313" key="9">
    <source>
        <dbReference type="Proteomes" id="UP001204151"/>
    </source>
</evidence>
<comment type="caution">
    <text evidence="8">The sequence shown here is derived from an EMBL/GenBank/DDBJ whole genome shotgun (WGS) entry which is preliminary data.</text>
</comment>
<name>A0ABT1ZMM9_9BURK</name>
<dbReference type="RefSeq" id="WP_258815784.1">
    <property type="nucleotide sequence ID" value="NZ_JANUGW010000003.1"/>
</dbReference>
<accession>A0ABT1ZMM9</accession>
<keyword evidence="1" id="KW-0678">Repressor</keyword>
<organism evidence="8 9">
    <name type="scientific">Massilia pinisoli</name>
    <dbReference type="NCBI Taxonomy" id="1772194"/>
    <lineage>
        <taxon>Bacteria</taxon>
        <taxon>Pseudomonadati</taxon>
        <taxon>Pseudomonadota</taxon>
        <taxon>Betaproteobacteria</taxon>
        <taxon>Burkholderiales</taxon>
        <taxon>Oxalobacteraceae</taxon>
        <taxon>Telluria group</taxon>
        <taxon>Massilia</taxon>
    </lineage>
</organism>
<keyword evidence="4" id="KW-0804">Transcription</keyword>
<dbReference type="SMART" id="SM00895">
    <property type="entry name" value="FCD"/>
    <property type="match status" value="1"/>
</dbReference>
<dbReference type="PROSITE" id="PS50949">
    <property type="entry name" value="HTH_GNTR"/>
    <property type="match status" value="1"/>
</dbReference>